<feature type="domain" description="Ion transport" evidence="6">
    <location>
        <begin position="90"/>
        <end position="347"/>
    </location>
</feature>
<keyword evidence="8" id="KW-1185">Reference proteome</keyword>
<name>A0A812KEA5_9DINO</name>
<accession>A0A812KEA5</accession>
<feature type="transmembrane region" description="Helical" evidence="5">
    <location>
        <begin position="236"/>
        <end position="263"/>
    </location>
</feature>
<feature type="transmembrane region" description="Helical" evidence="5">
    <location>
        <begin position="319"/>
        <end position="342"/>
    </location>
</feature>
<protein>
    <submittedName>
        <fullName evidence="7">Kcnh6 protein</fullName>
    </submittedName>
</protein>
<dbReference type="InterPro" id="IPR005821">
    <property type="entry name" value="Ion_trans_dom"/>
</dbReference>
<evidence type="ECO:0000256" key="1">
    <source>
        <dbReference type="ARBA" id="ARBA00004141"/>
    </source>
</evidence>
<feature type="transmembrane region" description="Helical" evidence="5">
    <location>
        <begin position="126"/>
        <end position="143"/>
    </location>
</feature>
<organism evidence="7 8">
    <name type="scientific">Symbiodinium natans</name>
    <dbReference type="NCBI Taxonomy" id="878477"/>
    <lineage>
        <taxon>Eukaryota</taxon>
        <taxon>Sar</taxon>
        <taxon>Alveolata</taxon>
        <taxon>Dinophyceae</taxon>
        <taxon>Suessiales</taxon>
        <taxon>Symbiodiniaceae</taxon>
        <taxon>Symbiodinium</taxon>
    </lineage>
</organism>
<dbReference type="GO" id="GO:0003254">
    <property type="term" value="P:regulation of membrane depolarization"/>
    <property type="evidence" value="ECO:0007669"/>
    <property type="project" value="TreeGrafter"/>
</dbReference>
<dbReference type="AlphaFoldDB" id="A0A812KEA5"/>
<evidence type="ECO:0000256" key="4">
    <source>
        <dbReference type="ARBA" id="ARBA00023136"/>
    </source>
</evidence>
<evidence type="ECO:0000313" key="7">
    <source>
        <dbReference type="EMBL" id="CAE7226173.1"/>
    </source>
</evidence>
<dbReference type="SUPFAM" id="SSF51206">
    <property type="entry name" value="cAMP-binding domain-like"/>
    <property type="match status" value="1"/>
</dbReference>
<dbReference type="Pfam" id="PF00520">
    <property type="entry name" value="Ion_trans"/>
    <property type="match status" value="1"/>
</dbReference>
<dbReference type="InterPro" id="IPR018490">
    <property type="entry name" value="cNMP-bd_dom_sf"/>
</dbReference>
<proteinExistence type="predicted"/>
<gene>
    <name evidence="7" type="primary">Kcnh6</name>
    <name evidence="7" type="ORF">SNAT2548_LOCUS8780</name>
</gene>
<evidence type="ECO:0000313" key="8">
    <source>
        <dbReference type="Proteomes" id="UP000604046"/>
    </source>
</evidence>
<evidence type="ECO:0000259" key="6">
    <source>
        <dbReference type="Pfam" id="PF00520"/>
    </source>
</evidence>
<dbReference type="PANTHER" id="PTHR45689:SF5">
    <property type="entry name" value="I[[H]] CHANNEL, ISOFORM E"/>
    <property type="match status" value="1"/>
</dbReference>
<dbReference type="GO" id="GO:0098855">
    <property type="term" value="C:HCN channel complex"/>
    <property type="evidence" value="ECO:0007669"/>
    <property type="project" value="TreeGrafter"/>
</dbReference>
<evidence type="ECO:0000256" key="2">
    <source>
        <dbReference type="ARBA" id="ARBA00022692"/>
    </source>
</evidence>
<evidence type="ECO:0000256" key="3">
    <source>
        <dbReference type="ARBA" id="ARBA00022989"/>
    </source>
</evidence>
<keyword evidence="4 5" id="KW-0472">Membrane</keyword>
<comment type="caution">
    <text evidence="7">The sequence shown here is derived from an EMBL/GenBank/DDBJ whole genome shotgun (WGS) entry which is preliminary data.</text>
</comment>
<dbReference type="GO" id="GO:0035725">
    <property type="term" value="P:sodium ion transmembrane transport"/>
    <property type="evidence" value="ECO:0007669"/>
    <property type="project" value="TreeGrafter"/>
</dbReference>
<dbReference type="Proteomes" id="UP000604046">
    <property type="component" value="Unassembled WGS sequence"/>
</dbReference>
<feature type="transmembrane region" description="Helical" evidence="5">
    <location>
        <begin position="164"/>
        <end position="184"/>
    </location>
</feature>
<evidence type="ECO:0000256" key="5">
    <source>
        <dbReference type="SAM" id="Phobius"/>
    </source>
</evidence>
<keyword evidence="3 5" id="KW-1133">Transmembrane helix</keyword>
<keyword evidence="2 5" id="KW-0812">Transmembrane</keyword>
<dbReference type="GO" id="GO:0005249">
    <property type="term" value="F:voltage-gated potassium channel activity"/>
    <property type="evidence" value="ECO:0007669"/>
    <property type="project" value="TreeGrafter"/>
</dbReference>
<dbReference type="EMBL" id="CAJNDS010000663">
    <property type="protein sequence ID" value="CAE7226173.1"/>
    <property type="molecule type" value="Genomic_DNA"/>
</dbReference>
<dbReference type="InterPro" id="IPR051413">
    <property type="entry name" value="K/Na_HCN_channel"/>
</dbReference>
<dbReference type="OrthoDB" id="418683at2759"/>
<dbReference type="SUPFAM" id="SSF81324">
    <property type="entry name" value="Voltage-gated potassium channels"/>
    <property type="match status" value="1"/>
</dbReference>
<dbReference type="Gene3D" id="1.10.287.70">
    <property type="match status" value="1"/>
</dbReference>
<reference evidence="7" key="1">
    <citation type="submission" date="2021-02" db="EMBL/GenBank/DDBJ databases">
        <authorList>
            <person name="Dougan E. K."/>
            <person name="Rhodes N."/>
            <person name="Thang M."/>
            <person name="Chan C."/>
        </authorList>
    </citation>
    <scope>NUCLEOTIDE SEQUENCE</scope>
</reference>
<sequence>MTWADFAAKLLDREEDPDDDPEELFEADSSLNVRPVWFSSTWQQAAKNRRVRGYPSDRNSLPMTRMSDDLTDTSCLQRFVLRPRSKLQLTWSMIGTMLILWDLITIPLELFNIPGSVDFFSATTRITLAFWILDMPLNLCFGLERGGRVELRPFQLFMIYVRSWLVLDVLVISLDLVLMIVEIVNASENNDGGNTGLRSARFLRTMRLLRLLRLLRAVKLQQELTLIANRFLSTHVFMMAKVVFGLLMMLAINHIIACLWYGIGSWTALDGRSWLEQARLAGDEADFAERYAVSIHWTLTQFTPATNNVAPDNALERFFAVWVILLAMGVFSSFISSITATVSKLQNSRVEQFQQRAKLLRFFVERNLSADLYAKVEEVLRQEGLFEVRIKERDVKLVEGIPERLKMQLHEEMFLSLLGLLPFWPAWTERDSFLHRQICHHAMRECAAVPGQDAFIMGTDANEVYIIESGSMNYLHLNNRKHSDEVSAEAIVCLQCIFAEWKHRGRLFANRSSCYWASLDAVQFCNLIADHGGAVWQHLHIFGILLVGAIEDRTWMINDVNWSMVGVDELCKRTVKYASILNENHGTTSASLALIRTYSKD</sequence>
<dbReference type="PANTHER" id="PTHR45689">
    <property type="entry name" value="I[[H]] CHANNEL, ISOFORM E"/>
    <property type="match status" value="1"/>
</dbReference>
<comment type="subcellular location">
    <subcellularLocation>
        <location evidence="1">Membrane</location>
        <topology evidence="1">Multi-pass membrane protein</topology>
    </subcellularLocation>
</comment>
<feature type="transmembrane region" description="Helical" evidence="5">
    <location>
        <begin position="87"/>
        <end position="106"/>
    </location>
</feature>